<evidence type="ECO:0000256" key="2">
    <source>
        <dbReference type="SAM" id="Phobius"/>
    </source>
</evidence>
<keyword evidence="2" id="KW-0472">Membrane</keyword>
<protein>
    <submittedName>
        <fullName evidence="3">Uncharacterized protein</fullName>
    </submittedName>
</protein>
<dbReference type="AlphaFoldDB" id="A0A0A2GWP0"/>
<keyword evidence="4" id="KW-1185">Reference proteome</keyword>
<sequence length="330" mass="37651">MSDHYNQPATQQEMDLSDIFSLIGRFIKNCIYFIFRIVDFIIRKWWIILLLIVAGIALGYFTKGAASYDANLLLKTNFKSQSYVYTAINQFNNNLAEGDTDFVISLGKDPSTFGVAAVEVAPVVEVLDLIAYIGENDRALGEMTREFKLEDDRELFATDRFLSTYKYHKLTVGLKSEQGKEDIASLMSFINDQPFARELKEKGLVTHTEFIKSQEQSIEQINSLINAYSKENGLLNSTKEDGFYFNNRSDNISDLFDVKTLLQRNLEELKNDDVSYTDVAVIVSDIQASRDTSILDNMIVIYPLLFVILFLFISGTIKFYNSYKAETLNN</sequence>
<dbReference type="Proteomes" id="UP000030140">
    <property type="component" value="Unassembled WGS sequence"/>
</dbReference>
<name>A0A0A2GWP0_9FLAO</name>
<evidence type="ECO:0000313" key="3">
    <source>
        <dbReference type="EMBL" id="KGO06938.1"/>
    </source>
</evidence>
<dbReference type="OrthoDB" id="1452530at2"/>
<dbReference type="KEGG" id="ddo:I597_0640"/>
<proteinExistence type="predicted"/>
<accession>A0A0A2GWP0</accession>
<feature type="transmembrane region" description="Helical" evidence="2">
    <location>
        <begin position="45"/>
        <end position="62"/>
    </location>
</feature>
<keyword evidence="2" id="KW-0812">Transmembrane</keyword>
<reference evidence="3 4" key="1">
    <citation type="submission" date="2014-10" db="EMBL/GenBank/DDBJ databases">
        <title>Draft genome sequence of the proteorhodopsin-containing marine bacterium Dokdonia donghaensis.</title>
        <authorList>
            <person name="Gomez-Consarnau L."/>
            <person name="Gonzalez J.M."/>
            <person name="Riedel T."/>
            <person name="Jaenicke S."/>
            <person name="Wagner-Doebler I."/>
            <person name="Fuhrman J.A."/>
        </authorList>
    </citation>
    <scope>NUCLEOTIDE SEQUENCE [LARGE SCALE GENOMIC DNA]</scope>
    <source>
        <strain evidence="3 4">DSW-1</strain>
    </source>
</reference>
<organism evidence="3 4">
    <name type="scientific">Dokdonia donghaensis DSW-1</name>
    <dbReference type="NCBI Taxonomy" id="1300343"/>
    <lineage>
        <taxon>Bacteria</taxon>
        <taxon>Pseudomonadati</taxon>
        <taxon>Bacteroidota</taxon>
        <taxon>Flavobacteriia</taxon>
        <taxon>Flavobacteriales</taxon>
        <taxon>Flavobacteriaceae</taxon>
        <taxon>Dokdonia</taxon>
    </lineage>
</organism>
<dbReference type="RefSeq" id="WP_035326239.1">
    <property type="nucleotide sequence ID" value="NZ_CP015125.1"/>
</dbReference>
<comment type="caution">
    <text evidence="3">The sequence shown here is derived from an EMBL/GenBank/DDBJ whole genome shotgun (WGS) entry which is preliminary data.</text>
</comment>
<gene>
    <name evidence="3" type="ORF">NV36_08850</name>
</gene>
<keyword evidence="1" id="KW-0175">Coiled coil</keyword>
<feature type="transmembrane region" description="Helical" evidence="2">
    <location>
        <begin position="299"/>
        <end position="320"/>
    </location>
</feature>
<keyword evidence="2" id="KW-1133">Transmembrane helix</keyword>
<evidence type="ECO:0000313" key="4">
    <source>
        <dbReference type="Proteomes" id="UP000030140"/>
    </source>
</evidence>
<dbReference type="EMBL" id="JSAQ01000001">
    <property type="protein sequence ID" value="KGO06938.1"/>
    <property type="molecule type" value="Genomic_DNA"/>
</dbReference>
<evidence type="ECO:0000256" key="1">
    <source>
        <dbReference type="SAM" id="Coils"/>
    </source>
</evidence>
<feature type="coiled-coil region" evidence="1">
    <location>
        <begin position="211"/>
        <end position="272"/>
    </location>
</feature>
<dbReference type="PATRIC" id="fig|1300343.5.peg.650"/>